<gene>
    <name evidence="4" type="primary">MPIG6B</name>
</gene>
<evidence type="ECO:0000256" key="1">
    <source>
        <dbReference type="SAM" id="MobiDB-lite"/>
    </source>
</evidence>
<dbReference type="InterPro" id="IPR048308">
    <property type="entry name" value="G6B_V-set"/>
</dbReference>
<dbReference type="InParanoid" id="A0A6P5JFY3"/>
<accession>A0A6P5JFY3</accession>
<feature type="domain" description="G6b-B extracellular V-set Ig-like" evidence="2">
    <location>
        <begin position="78"/>
        <end position="193"/>
    </location>
</feature>
<dbReference type="AlphaFoldDB" id="A0A6P5JFY3"/>
<dbReference type="GeneID" id="110199450"/>
<dbReference type="KEGG" id="pcw:110199450"/>
<sequence length="337" mass="35732">MLGHQKLPLGFGVQATQSPPCLLICAPQPSICSLSLANFPPVSLADSAFPISVPTRCLTMVPALQLLLLLSGTGGNLGVFLEGRPGDRVNISCTGVSHATRWAWAPSFPACVGLLRGRRPVFWASAPGNPTPASTSPFTGRLRAVDPNGIQHLELLLARGDSGTFFCTGIGGRRDSESRTSLKVLGDLAACRAPSPTSGSSYPVFLYPLLGVGLALGLAGLGIAWRLRQLPPFGLVRTTTVPECGENSSFPHLHSMTGHIPSSHPSALPPSPPTKTPPVNTEIQSRSNEEPRERGDSDAERSLLYADLDHIPLRNPRWLRTTVPKDATTIYAGETSS</sequence>
<dbReference type="GO" id="GO:0005886">
    <property type="term" value="C:plasma membrane"/>
    <property type="evidence" value="ECO:0007669"/>
    <property type="project" value="TreeGrafter"/>
</dbReference>
<evidence type="ECO:0000313" key="3">
    <source>
        <dbReference type="Proteomes" id="UP000515140"/>
    </source>
</evidence>
<evidence type="ECO:0000259" key="2">
    <source>
        <dbReference type="Pfam" id="PF15096"/>
    </source>
</evidence>
<dbReference type="RefSeq" id="XP_020829976.1">
    <property type="nucleotide sequence ID" value="XM_020974317.1"/>
</dbReference>
<dbReference type="FunCoup" id="A0A6P5JFY3">
    <property type="interactions" value="199"/>
</dbReference>
<name>A0A6P5JFY3_PHACI</name>
<dbReference type="Pfam" id="PF15096">
    <property type="entry name" value="G6B"/>
    <property type="match status" value="1"/>
</dbReference>
<protein>
    <submittedName>
        <fullName evidence="4">Protein G6b isoform X1</fullName>
    </submittedName>
</protein>
<dbReference type="Proteomes" id="UP000515140">
    <property type="component" value="Unplaced"/>
</dbReference>
<feature type="region of interest" description="Disordered" evidence="1">
    <location>
        <begin position="246"/>
        <end position="303"/>
    </location>
</feature>
<feature type="compositionally biased region" description="Pro residues" evidence="1">
    <location>
        <begin position="267"/>
        <end position="276"/>
    </location>
</feature>
<dbReference type="PANTHER" id="PTHR37347:SF1">
    <property type="entry name" value="MEGAKARYOCYTE AND PLATELET INHIBITORY RECEPTOR G6B"/>
    <property type="match status" value="1"/>
</dbReference>
<proteinExistence type="predicted"/>
<feature type="compositionally biased region" description="Basic and acidic residues" evidence="1">
    <location>
        <begin position="287"/>
        <end position="303"/>
    </location>
</feature>
<evidence type="ECO:0000313" key="4">
    <source>
        <dbReference type="RefSeq" id="XP_020829976.1"/>
    </source>
</evidence>
<keyword evidence="3" id="KW-1185">Reference proteome</keyword>
<dbReference type="GO" id="GO:0030220">
    <property type="term" value="P:platelet formation"/>
    <property type="evidence" value="ECO:0007669"/>
    <property type="project" value="TreeGrafter"/>
</dbReference>
<dbReference type="InterPro" id="IPR028070">
    <property type="entry name" value="G6B"/>
</dbReference>
<dbReference type="GO" id="GO:0007229">
    <property type="term" value="P:integrin-mediated signaling pathway"/>
    <property type="evidence" value="ECO:0007669"/>
    <property type="project" value="TreeGrafter"/>
</dbReference>
<dbReference type="GO" id="GO:0035855">
    <property type="term" value="P:megakaryocyte development"/>
    <property type="evidence" value="ECO:0007669"/>
    <property type="project" value="TreeGrafter"/>
</dbReference>
<organism evidence="3 4">
    <name type="scientific">Phascolarctos cinereus</name>
    <name type="common">Koala</name>
    <dbReference type="NCBI Taxonomy" id="38626"/>
    <lineage>
        <taxon>Eukaryota</taxon>
        <taxon>Metazoa</taxon>
        <taxon>Chordata</taxon>
        <taxon>Craniata</taxon>
        <taxon>Vertebrata</taxon>
        <taxon>Euteleostomi</taxon>
        <taxon>Mammalia</taxon>
        <taxon>Metatheria</taxon>
        <taxon>Diprotodontia</taxon>
        <taxon>Phascolarctidae</taxon>
        <taxon>Phascolarctos</taxon>
    </lineage>
</organism>
<reference evidence="4" key="1">
    <citation type="submission" date="2025-08" db="UniProtKB">
        <authorList>
            <consortium name="RefSeq"/>
        </authorList>
    </citation>
    <scope>IDENTIFICATION</scope>
    <source>
        <tissue evidence="4">Spleen</tissue>
    </source>
</reference>
<dbReference type="GO" id="GO:0007596">
    <property type="term" value="P:blood coagulation"/>
    <property type="evidence" value="ECO:0007669"/>
    <property type="project" value="TreeGrafter"/>
</dbReference>
<dbReference type="PANTHER" id="PTHR37347">
    <property type="entry name" value="MEGAKARYOCYTE AND PLATELET INHIBITORY RECEPTOR G6B"/>
    <property type="match status" value="1"/>
</dbReference>
<dbReference type="CTD" id="80739"/>